<dbReference type="Proteomes" id="UP000594118">
    <property type="component" value="Chromosome"/>
</dbReference>
<dbReference type="RefSeq" id="WP_193079373.1">
    <property type="nucleotide sequence ID" value="NZ_CP045201.1"/>
</dbReference>
<evidence type="ECO:0000256" key="1">
    <source>
        <dbReference type="ARBA" id="ARBA00023002"/>
    </source>
</evidence>
<dbReference type="GO" id="GO:0016491">
    <property type="term" value="F:oxidoreductase activity"/>
    <property type="evidence" value="ECO:0007669"/>
    <property type="project" value="UniProtKB-KW"/>
</dbReference>
<evidence type="ECO:0000313" key="5">
    <source>
        <dbReference type="Proteomes" id="UP000594118"/>
    </source>
</evidence>
<feature type="domain" description="D-isomer specific 2-hydroxyacid dehydrogenase NAD-binding" evidence="3">
    <location>
        <begin position="119"/>
        <end position="274"/>
    </location>
</feature>
<keyword evidence="5" id="KW-1185">Reference proteome</keyword>
<dbReference type="Pfam" id="PF02826">
    <property type="entry name" value="2-Hacid_dh_C"/>
    <property type="match status" value="1"/>
</dbReference>
<keyword evidence="4" id="KW-0670">Pyruvate</keyword>
<organism evidence="4 5">
    <name type="scientific">Pseudooceanicola spongiae</name>
    <dbReference type="NCBI Taxonomy" id="2613965"/>
    <lineage>
        <taxon>Bacteria</taxon>
        <taxon>Pseudomonadati</taxon>
        <taxon>Pseudomonadota</taxon>
        <taxon>Alphaproteobacteria</taxon>
        <taxon>Rhodobacterales</taxon>
        <taxon>Paracoccaceae</taxon>
        <taxon>Pseudooceanicola</taxon>
    </lineage>
</organism>
<evidence type="ECO:0000259" key="3">
    <source>
        <dbReference type="Pfam" id="PF02826"/>
    </source>
</evidence>
<keyword evidence="2" id="KW-0520">NAD</keyword>
<accession>A0A7L9WM38</accession>
<keyword evidence="1" id="KW-0560">Oxidoreductase</keyword>
<dbReference type="InterPro" id="IPR006140">
    <property type="entry name" value="D-isomer_DH_NAD-bd"/>
</dbReference>
<sequence length="309" mass="33741">MINVLYATTAPAWADYETPLRRAFDAAGLQVHLSQDIAPEKVDYIVYSPKSALTDFTPYTNTKAVLNLWAGVEAIVGNTTLTQPLCRMVDHGLERGMVEWVAGHTLRHHLDIDYFLARQSGSWEPMVPPLAQDRPITILGLGELGRACAKALHQLGFPVTGWSRTEKQIDGITCLHGTEGLEQALSSAQILVLLLPLTEETTDLLDASRLAQLPKGATILNPGRGPLIVDEALIAALDSGQISRATLDVFRAEPLPAAHPFWAHPRVTVCPHIASETRASTASEVIAENIRRGEAGEDFLFRVDRARGY</sequence>
<dbReference type="InterPro" id="IPR036291">
    <property type="entry name" value="NAD(P)-bd_dom_sf"/>
</dbReference>
<evidence type="ECO:0000256" key="2">
    <source>
        <dbReference type="ARBA" id="ARBA00023027"/>
    </source>
</evidence>
<gene>
    <name evidence="4" type="ORF">F3W81_11855</name>
</gene>
<dbReference type="GO" id="GO:0051287">
    <property type="term" value="F:NAD binding"/>
    <property type="evidence" value="ECO:0007669"/>
    <property type="project" value="InterPro"/>
</dbReference>
<dbReference type="PANTHER" id="PTHR43333">
    <property type="entry name" value="2-HACID_DH_C DOMAIN-CONTAINING PROTEIN"/>
    <property type="match status" value="1"/>
</dbReference>
<name>A0A7L9WM38_9RHOB</name>
<dbReference type="CDD" id="cd12164">
    <property type="entry name" value="GDH_like_2"/>
    <property type="match status" value="1"/>
</dbReference>
<dbReference type="KEGG" id="pshq:F3W81_11855"/>
<reference evidence="4 5" key="1">
    <citation type="submission" date="2019-10" db="EMBL/GenBank/DDBJ databases">
        <title>Pseudopuniceibacterium sp. HQ09 islated from Antarctica.</title>
        <authorList>
            <person name="Liao L."/>
            <person name="Su S."/>
            <person name="Chen B."/>
            <person name="Yu Y."/>
        </authorList>
    </citation>
    <scope>NUCLEOTIDE SEQUENCE [LARGE SCALE GENOMIC DNA]</scope>
    <source>
        <strain evidence="4 5">HQ09</strain>
    </source>
</reference>
<evidence type="ECO:0000313" key="4">
    <source>
        <dbReference type="EMBL" id="QOL81455.1"/>
    </source>
</evidence>
<proteinExistence type="predicted"/>
<dbReference type="PANTHER" id="PTHR43333:SF1">
    <property type="entry name" value="D-ISOMER SPECIFIC 2-HYDROXYACID DEHYDROGENASE NAD-BINDING DOMAIN-CONTAINING PROTEIN"/>
    <property type="match status" value="1"/>
</dbReference>
<dbReference type="EMBL" id="CP045201">
    <property type="protein sequence ID" value="QOL81455.1"/>
    <property type="molecule type" value="Genomic_DNA"/>
</dbReference>
<protein>
    <submittedName>
        <fullName evidence="4">Glyoxylate/hydroxypyruvate reductase A</fullName>
    </submittedName>
</protein>
<dbReference type="SUPFAM" id="SSF51735">
    <property type="entry name" value="NAD(P)-binding Rossmann-fold domains"/>
    <property type="match status" value="1"/>
</dbReference>
<dbReference type="Gene3D" id="3.40.50.720">
    <property type="entry name" value="NAD(P)-binding Rossmann-like Domain"/>
    <property type="match status" value="2"/>
</dbReference>
<dbReference type="AlphaFoldDB" id="A0A7L9WM38"/>